<feature type="compositionally biased region" description="Basic residues" evidence="1">
    <location>
        <begin position="35"/>
        <end position="48"/>
    </location>
</feature>
<feature type="compositionally biased region" description="Basic and acidic residues" evidence="1">
    <location>
        <begin position="49"/>
        <end position="63"/>
    </location>
</feature>
<accession>A0A1I4CZX6</accession>
<evidence type="ECO:0000256" key="1">
    <source>
        <dbReference type="SAM" id="MobiDB-lite"/>
    </source>
</evidence>
<keyword evidence="2" id="KW-0812">Transmembrane</keyword>
<keyword evidence="2" id="KW-0472">Membrane</keyword>
<protein>
    <submittedName>
        <fullName evidence="3">Uncharacterized protein</fullName>
    </submittedName>
</protein>
<dbReference type="RefSeq" id="WP_089867639.1">
    <property type="nucleotide sequence ID" value="NZ_FOTC01000001.1"/>
</dbReference>
<keyword evidence="4" id="KW-1185">Reference proteome</keyword>
<keyword evidence="2" id="KW-1133">Transmembrane helix</keyword>
<dbReference type="Proteomes" id="UP000199607">
    <property type="component" value="Unassembled WGS sequence"/>
</dbReference>
<sequence>MPGKHFTLLEVHLGDGHIQIGPKTIRGGVHDHDGHHGKHGKHGKHKHHGHDEHEHYDHDHGDEEHADDENESSGTGLLPFVLGLVVLGGIAFLASKFRSRGEMNELAELDESAAEA</sequence>
<name>A0A1I4CZX6_9EURY</name>
<reference evidence="4" key="1">
    <citation type="submission" date="2016-10" db="EMBL/GenBank/DDBJ databases">
        <authorList>
            <person name="Varghese N."/>
            <person name="Submissions S."/>
        </authorList>
    </citation>
    <scope>NUCLEOTIDE SEQUENCE [LARGE SCALE GENOMIC DNA]</scope>
    <source>
        <strain evidence="4">CGMCC 1.7738</strain>
    </source>
</reference>
<evidence type="ECO:0000256" key="2">
    <source>
        <dbReference type="SAM" id="Phobius"/>
    </source>
</evidence>
<feature type="transmembrane region" description="Helical" evidence="2">
    <location>
        <begin position="77"/>
        <end position="94"/>
    </location>
</feature>
<evidence type="ECO:0000313" key="4">
    <source>
        <dbReference type="Proteomes" id="UP000199607"/>
    </source>
</evidence>
<dbReference type="STRING" id="553466.SAMN04487950_1469"/>
<organism evidence="3 4">
    <name type="scientific">Halogranum rubrum</name>
    <dbReference type="NCBI Taxonomy" id="553466"/>
    <lineage>
        <taxon>Archaea</taxon>
        <taxon>Methanobacteriati</taxon>
        <taxon>Methanobacteriota</taxon>
        <taxon>Stenosarchaea group</taxon>
        <taxon>Halobacteria</taxon>
        <taxon>Halobacteriales</taxon>
        <taxon>Haloferacaceae</taxon>
    </lineage>
</organism>
<feature type="region of interest" description="Disordered" evidence="1">
    <location>
        <begin position="19"/>
        <end position="74"/>
    </location>
</feature>
<evidence type="ECO:0000313" key="3">
    <source>
        <dbReference type="EMBL" id="SFK85767.1"/>
    </source>
</evidence>
<proteinExistence type="predicted"/>
<dbReference type="AlphaFoldDB" id="A0A1I4CZX6"/>
<gene>
    <name evidence="3" type="ORF">SAMN04487950_1469</name>
</gene>
<dbReference type="EMBL" id="FOTC01000001">
    <property type="protein sequence ID" value="SFK85767.1"/>
    <property type="molecule type" value="Genomic_DNA"/>
</dbReference>